<accession>A0ABM7LNM3</accession>
<gene>
    <name evidence="2" type="ORF">Aiant_14790</name>
</gene>
<dbReference type="EMBL" id="AP023356">
    <property type="protein sequence ID" value="BCJ40822.1"/>
    <property type="molecule type" value="Genomic_DNA"/>
</dbReference>
<dbReference type="Proteomes" id="UP000676967">
    <property type="component" value="Chromosome"/>
</dbReference>
<organism evidence="2 3">
    <name type="scientific">Actinoplanes ianthinogenes</name>
    <dbReference type="NCBI Taxonomy" id="122358"/>
    <lineage>
        <taxon>Bacteria</taxon>
        <taxon>Bacillati</taxon>
        <taxon>Actinomycetota</taxon>
        <taxon>Actinomycetes</taxon>
        <taxon>Micromonosporales</taxon>
        <taxon>Micromonosporaceae</taxon>
        <taxon>Actinoplanes</taxon>
    </lineage>
</organism>
<keyword evidence="1" id="KW-0812">Transmembrane</keyword>
<dbReference type="RefSeq" id="WP_229830537.1">
    <property type="nucleotide sequence ID" value="NZ_AP023356.1"/>
</dbReference>
<keyword evidence="3" id="KW-1185">Reference proteome</keyword>
<keyword evidence="1" id="KW-1133">Transmembrane helix</keyword>
<evidence type="ECO:0000256" key="1">
    <source>
        <dbReference type="SAM" id="Phobius"/>
    </source>
</evidence>
<reference evidence="2 3" key="1">
    <citation type="submission" date="2020-08" db="EMBL/GenBank/DDBJ databases">
        <title>Whole genome shotgun sequence of Actinoplanes ianthinogenes NBRC 13996.</title>
        <authorList>
            <person name="Komaki H."/>
            <person name="Tamura T."/>
        </authorList>
    </citation>
    <scope>NUCLEOTIDE SEQUENCE [LARGE SCALE GENOMIC DNA]</scope>
    <source>
        <strain evidence="2 3">NBRC 13996</strain>
    </source>
</reference>
<keyword evidence="1" id="KW-0472">Membrane</keyword>
<proteinExistence type="predicted"/>
<name>A0ABM7LNM3_9ACTN</name>
<protein>
    <recommendedName>
        <fullName evidence="4">DUF4367 domain-containing protein</fullName>
    </recommendedName>
</protein>
<evidence type="ECO:0000313" key="3">
    <source>
        <dbReference type="Proteomes" id="UP000676967"/>
    </source>
</evidence>
<evidence type="ECO:0000313" key="2">
    <source>
        <dbReference type="EMBL" id="BCJ40822.1"/>
    </source>
</evidence>
<sequence>MSERDYEELVAELRDLGRAYVVPEALDQRQAVRARLARPAPRRHRARFYLSAVVAALVLAVAAISPARAAVLDAVGGLLRVAGIELRDEPHGALPATPSPLPSQEAAGLAQARARAAFPVVVPEKLGSPDRVLLADPDKNGAPRVVTLLYRGGTVRFDQFDGMVDPVFLKTAPDGQWVEGVGDVAVWLAAPHPVRYVDRDGVTRTETARLAGPSLIWTTGSVTYRLEGLATLEEASEVARSVR</sequence>
<feature type="transmembrane region" description="Helical" evidence="1">
    <location>
        <begin position="48"/>
        <end position="67"/>
    </location>
</feature>
<evidence type="ECO:0008006" key="4">
    <source>
        <dbReference type="Google" id="ProtNLM"/>
    </source>
</evidence>